<sequence>MRAYFFLLLSGLVTFVSAQSYTERYRPQYHYTPAKNWMNDPNGLIYHNGQYHLYYQYNPSGDVWGNMSWGHAISNDLTYWEEQQVALSAFDAPAGPLSEFYFSGSAVSDDIHSSGLGNSTRTPLVAAYTSYYPNDVTLPNNQTVRGGTQAQSIAYSTDDGLTWTEYAGNPVLPLPPSPYEDQWRDFRDPFIFWHEQGHHWVMVVSLPQLHKLLIYTSKNLTQWEHVSEFGPANAVGGVWECPNLFPLPLDGKKSNIKWVLMMGINPGGLAFTGSSATQYIVGSFDGKTFTADADSAYDPSSGKANWLDYGPDYYAAATYNGLGNFERVAITWMNDWAYATIIPTFPWRSAMTIPRKLTLEKIDGQPRLLSTPHSNLQSLKHGPPLYSKHWDSIPTGSVTLPVSGKVLDITLTFSSGKSSKHLGLGVRTNGMNNGTIIGYDFTTTQMFVNRNASSDASSFSSLFPGVYYAPLHSKDGTIKLRILLDWSSVEVFGGRGESTITAQIFPSDANTGISLFSNGDAKDVRIKVESVSSAWDISSHK</sequence>
<evidence type="ECO:0000313" key="2">
    <source>
        <dbReference type="Proteomes" id="UP001172386"/>
    </source>
</evidence>
<organism evidence="1 2">
    <name type="scientific">Neophaeococcomyces mojaviensis</name>
    <dbReference type="NCBI Taxonomy" id="3383035"/>
    <lineage>
        <taxon>Eukaryota</taxon>
        <taxon>Fungi</taxon>
        <taxon>Dikarya</taxon>
        <taxon>Ascomycota</taxon>
        <taxon>Pezizomycotina</taxon>
        <taxon>Eurotiomycetes</taxon>
        <taxon>Chaetothyriomycetidae</taxon>
        <taxon>Chaetothyriales</taxon>
        <taxon>Chaetothyriales incertae sedis</taxon>
        <taxon>Neophaeococcomyces</taxon>
    </lineage>
</organism>
<evidence type="ECO:0000313" key="1">
    <source>
        <dbReference type="EMBL" id="KAJ9659600.1"/>
    </source>
</evidence>
<protein>
    <submittedName>
        <fullName evidence="1">Uncharacterized protein</fullName>
    </submittedName>
</protein>
<comment type="caution">
    <text evidence="1">The sequence shown here is derived from an EMBL/GenBank/DDBJ whole genome shotgun (WGS) entry which is preliminary data.</text>
</comment>
<gene>
    <name evidence="1" type="ORF">H2198_003013</name>
</gene>
<keyword evidence="2" id="KW-1185">Reference proteome</keyword>
<accession>A0ACC3ACX0</accession>
<reference evidence="1" key="1">
    <citation type="submission" date="2022-10" db="EMBL/GenBank/DDBJ databases">
        <title>Culturing micro-colonial fungi from biological soil crusts in the Mojave desert and describing Neophaeococcomyces mojavensis, and introducing the new genera and species Taxawa tesnikishii.</title>
        <authorList>
            <person name="Kurbessoian T."/>
            <person name="Stajich J.E."/>
        </authorList>
    </citation>
    <scope>NUCLEOTIDE SEQUENCE</scope>
    <source>
        <strain evidence="1">JES_112</strain>
    </source>
</reference>
<dbReference type="EMBL" id="JAPDRQ010000038">
    <property type="protein sequence ID" value="KAJ9659600.1"/>
    <property type="molecule type" value="Genomic_DNA"/>
</dbReference>
<proteinExistence type="predicted"/>
<name>A0ACC3ACX0_9EURO</name>
<dbReference type="Proteomes" id="UP001172386">
    <property type="component" value="Unassembled WGS sequence"/>
</dbReference>